<dbReference type="GO" id="GO:0004806">
    <property type="term" value="F:triacylglycerol lipase activity"/>
    <property type="evidence" value="ECO:0007669"/>
    <property type="project" value="TreeGrafter"/>
</dbReference>
<organism evidence="4 5">
    <name type="scientific">Meloidogyne javanica</name>
    <name type="common">Root-knot nematode worm</name>
    <dbReference type="NCBI Taxonomy" id="6303"/>
    <lineage>
        <taxon>Eukaryota</taxon>
        <taxon>Metazoa</taxon>
        <taxon>Ecdysozoa</taxon>
        <taxon>Nematoda</taxon>
        <taxon>Chromadorea</taxon>
        <taxon>Rhabditida</taxon>
        <taxon>Tylenchina</taxon>
        <taxon>Tylenchomorpha</taxon>
        <taxon>Tylenchoidea</taxon>
        <taxon>Meloidogynidae</taxon>
        <taxon>Meloidogyninae</taxon>
        <taxon>Meloidogyne</taxon>
        <taxon>Meloidogyne incognita group</taxon>
    </lineage>
</organism>
<dbReference type="PROSITE" id="PS51635">
    <property type="entry name" value="PNPLA"/>
    <property type="match status" value="1"/>
</dbReference>
<dbReference type="GO" id="GO:0019433">
    <property type="term" value="P:triglyceride catabolic process"/>
    <property type="evidence" value="ECO:0007669"/>
    <property type="project" value="TreeGrafter"/>
</dbReference>
<protein>
    <submittedName>
        <fullName evidence="5">PNPLA domain-containing protein</fullName>
    </submittedName>
</protein>
<dbReference type="InterPro" id="IPR016035">
    <property type="entry name" value="Acyl_Trfase/lysoPLipase"/>
</dbReference>
<dbReference type="AlphaFoldDB" id="A0A915MYW7"/>
<dbReference type="Proteomes" id="UP000887561">
    <property type="component" value="Unplaced"/>
</dbReference>
<dbReference type="GO" id="GO:0055088">
    <property type="term" value="P:lipid homeostasis"/>
    <property type="evidence" value="ECO:0007669"/>
    <property type="project" value="TreeGrafter"/>
</dbReference>
<dbReference type="Pfam" id="PF01734">
    <property type="entry name" value="Patatin"/>
    <property type="match status" value="2"/>
</dbReference>
<dbReference type="PANTHER" id="PTHR12406:SF41">
    <property type="entry name" value="BRUMMER, ISOFORM B-RELATED"/>
    <property type="match status" value="1"/>
</dbReference>
<dbReference type="WBParaSite" id="scaffold6492_cov149.g10901">
    <property type="protein sequence ID" value="scaffold6492_cov149.g10901"/>
    <property type="gene ID" value="scaffold6492_cov149.g10901"/>
</dbReference>
<evidence type="ECO:0000256" key="2">
    <source>
        <dbReference type="PROSITE-ProRule" id="PRU01161"/>
    </source>
</evidence>
<dbReference type="InterPro" id="IPR033562">
    <property type="entry name" value="PLPL"/>
</dbReference>
<sequence>MSPVHSPILNLTQMQLSFAGCGFLCIYHAGVCAAIKEYAPQLTLNRIKGASAGAIAAAGLARAGSLLALSPNFDVLALVRQGLEQTLPENAHILCTGRLFISATRARDYKNALISEFVSREELIEALLCSCFIPFYCGRTPPTYRGEQYIDGAFSDNQPGKWEPGTITRLEFPGVDSDFYFYMNQGCMAKRRQLTHLVPCIECLTVQSNAIPVPSTPTQNILTKKSLPIPTTEPFLKSNRIRILQKQRANIASPVNRRRSNGCELCLGPLGRIASSTLTDMETRSAAGLLSWLRRWRLIRWWLRLILPPIMLPFELMQFALRKLRARIKKSILAPTEAILLRFQHLIDFILQQIENKYIAPSAVIAVGSPSLIQIMESQKINEIKNERKKSLASLQRKISASIEPLDLAIDNYKNVERGNKNVIEEDETEKGARHVLQKLLKICQIFDTSSKHLHEQQKHHCPNGIISSHSKYEASLFDTEEQKGGEDSGLSLAEDEVCEDDNEKRKIQIYLKKNKKRI</sequence>
<dbReference type="PANTHER" id="PTHR12406">
    <property type="entry name" value="CALCIUM-INDEPENDENT PHOSPHOLIPASE A2 IPLA2 -RELATED"/>
    <property type="match status" value="1"/>
</dbReference>
<keyword evidence="4" id="KW-1185">Reference proteome</keyword>
<keyword evidence="2" id="KW-0442">Lipid degradation</keyword>
<accession>A0A915MYW7</accession>
<name>A0A915MYW7_MELJA</name>
<dbReference type="GO" id="GO:0016020">
    <property type="term" value="C:membrane"/>
    <property type="evidence" value="ECO:0007669"/>
    <property type="project" value="TreeGrafter"/>
</dbReference>
<evidence type="ECO:0000259" key="3">
    <source>
        <dbReference type="PROSITE" id="PS51635"/>
    </source>
</evidence>
<evidence type="ECO:0000313" key="5">
    <source>
        <dbReference type="WBParaSite" id="scaffold6492_cov149.g10901"/>
    </source>
</evidence>
<dbReference type="Gene3D" id="3.40.1090.10">
    <property type="entry name" value="Cytosolic phospholipase A2 catalytic domain"/>
    <property type="match status" value="2"/>
</dbReference>
<dbReference type="InterPro" id="IPR002641">
    <property type="entry name" value="PNPLA_dom"/>
</dbReference>
<dbReference type="SUPFAM" id="SSF52151">
    <property type="entry name" value="FabD/lysophospholipase-like"/>
    <property type="match status" value="1"/>
</dbReference>
<keyword evidence="2" id="KW-0378">Hydrolase</keyword>
<reference evidence="5" key="1">
    <citation type="submission" date="2022-11" db="UniProtKB">
        <authorList>
            <consortium name="WormBaseParasite"/>
        </authorList>
    </citation>
    <scope>IDENTIFICATION</scope>
</reference>
<feature type="domain" description="PNPLA" evidence="3">
    <location>
        <begin position="16"/>
        <end position="164"/>
    </location>
</feature>
<dbReference type="GO" id="GO:0005737">
    <property type="term" value="C:cytoplasm"/>
    <property type="evidence" value="ECO:0007669"/>
    <property type="project" value="TreeGrafter"/>
</dbReference>
<feature type="active site" description="Nucleophile" evidence="2">
    <location>
        <position position="51"/>
    </location>
</feature>
<evidence type="ECO:0000313" key="4">
    <source>
        <dbReference type="Proteomes" id="UP000887561"/>
    </source>
</evidence>
<feature type="short sequence motif" description="DGA/G" evidence="2">
    <location>
        <begin position="151"/>
        <end position="153"/>
    </location>
</feature>
<comment type="caution">
    <text evidence="2">Lacks conserved residue(s) required for the propagation of feature annotation.</text>
</comment>
<feature type="active site" description="Proton acceptor" evidence="2">
    <location>
        <position position="151"/>
    </location>
</feature>
<keyword evidence="1 2" id="KW-0443">Lipid metabolism</keyword>
<evidence type="ECO:0000256" key="1">
    <source>
        <dbReference type="ARBA" id="ARBA00023098"/>
    </source>
</evidence>
<dbReference type="GO" id="GO:0005811">
    <property type="term" value="C:lipid droplet"/>
    <property type="evidence" value="ECO:0007669"/>
    <property type="project" value="TreeGrafter"/>
</dbReference>
<proteinExistence type="predicted"/>
<feature type="short sequence motif" description="GXSXG" evidence="2">
    <location>
        <begin position="49"/>
        <end position="53"/>
    </location>
</feature>